<dbReference type="Proteomes" id="UP000749646">
    <property type="component" value="Unassembled WGS sequence"/>
</dbReference>
<protein>
    <submittedName>
        <fullName evidence="2">Mitochondrial acidic protein mam33</fullName>
    </submittedName>
</protein>
<dbReference type="SUPFAM" id="SSF54529">
    <property type="entry name" value="Mitochondrial glycoprotein MAM33-like"/>
    <property type="match status" value="1"/>
</dbReference>
<dbReference type="GO" id="GO:0042256">
    <property type="term" value="P:cytosolic ribosome assembly"/>
    <property type="evidence" value="ECO:0007669"/>
    <property type="project" value="TreeGrafter"/>
</dbReference>
<feature type="compositionally biased region" description="Acidic residues" evidence="1">
    <location>
        <begin position="151"/>
        <end position="166"/>
    </location>
</feature>
<dbReference type="PANTHER" id="PTHR10826:SF1">
    <property type="entry name" value="COMPLEMENT COMPONENT 1 Q SUBCOMPONENT-BINDING PROTEIN, MITOCHONDRIAL"/>
    <property type="match status" value="1"/>
</dbReference>
<reference evidence="2" key="1">
    <citation type="journal article" date="2020" name="Fungal Divers.">
        <title>Resolving the Mortierellaceae phylogeny through synthesis of multi-gene phylogenetics and phylogenomics.</title>
        <authorList>
            <person name="Vandepol N."/>
            <person name="Liber J."/>
            <person name="Desiro A."/>
            <person name="Na H."/>
            <person name="Kennedy M."/>
            <person name="Barry K."/>
            <person name="Grigoriev I.V."/>
            <person name="Miller A.N."/>
            <person name="O'Donnell K."/>
            <person name="Stajich J.E."/>
            <person name="Bonito G."/>
        </authorList>
    </citation>
    <scope>NUCLEOTIDE SEQUENCE</scope>
    <source>
        <strain evidence="2">MES-2147</strain>
    </source>
</reference>
<evidence type="ECO:0000256" key="1">
    <source>
        <dbReference type="SAM" id="MobiDB-lite"/>
    </source>
</evidence>
<name>A0A9P6IPK6_9FUNG</name>
<dbReference type="InterPro" id="IPR003428">
    <property type="entry name" value="MAM33"/>
</dbReference>
<comment type="caution">
    <text evidence="2">The sequence shown here is derived from an EMBL/GenBank/DDBJ whole genome shotgun (WGS) entry which is preliminary data.</text>
</comment>
<dbReference type="InterPro" id="IPR036561">
    <property type="entry name" value="MAM33_sf"/>
</dbReference>
<dbReference type="PANTHER" id="PTHR10826">
    <property type="entry name" value="COMPLEMENT COMPONENT 1"/>
    <property type="match status" value="1"/>
</dbReference>
<proteinExistence type="predicted"/>
<evidence type="ECO:0000313" key="3">
    <source>
        <dbReference type="Proteomes" id="UP000749646"/>
    </source>
</evidence>
<accession>A0A9P6IPK6</accession>
<dbReference type="Gene3D" id="3.10.280.10">
    <property type="entry name" value="Mitochondrial glycoprotein"/>
    <property type="match status" value="1"/>
</dbReference>
<dbReference type="OrthoDB" id="278212at2759"/>
<feature type="region of interest" description="Disordered" evidence="1">
    <location>
        <begin position="124"/>
        <end position="166"/>
    </location>
</feature>
<evidence type="ECO:0000313" key="2">
    <source>
        <dbReference type="EMBL" id="KAF9943814.1"/>
    </source>
</evidence>
<dbReference type="EMBL" id="JAAAHW010008822">
    <property type="protein sequence ID" value="KAF9943814.1"/>
    <property type="molecule type" value="Genomic_DNA"/>
</dbReference>
<feature type="compositionally biased region" description="Acidic residues" evidence="1">
    <location>
        <begin position="124"/>
        <end position="138"/>
    </location>
</feature>
<feature type="non-terminal residue" evidence="2">
    <location>
        <position position="1"/>
    </location>
</feature>
<sequence>MFAFRTAIARAVPSMAMRVATLPRTVVAPTMLTRAGSVSAFRSFSNTPLARNQMDEELISMLQNEIKHEEDQGEVVPEVIASYLKTSPFTIMDKPGSDEVALTRKFGNEDIKIVFSVSDISAADDEADFEEDLEDDDQPPANQSLSASGVDAEDAGDEIPDSLDFP</sequence>
<gene>
    <name evidence="2" type="primary">MAM33</name>
    <name evidence="2" type="ORF">BGZ65_000224</name>
</gene>
<dbReference type="AlphaFoldDB" id="A0A9P6IPK6"/>
<dbReference type="Pfam" id="PF02330">
    <property type="entry name" value="MAM33"/>
    <property type="match status" value="1"/>
</dbReference>
<dbReference type="GO" id="GO:0005759">
    <property type="term" value="C:mitochondrial matrix"/>
    <property type="evidence" value="ECO:0007669"/>
    <property type="project" value="InterPro"/>
</dbReference>
<organism evidence="2 3">
    <name type="scientific">Modicella reniformis</name>
    <dbReference type="NCBI Taxonomy" id="1440133"/>
    <lineage>
        <taxon>Eukaryota</taxon>
        <taxon>Fungi</taxon>
        <taxon>Fungi incertae sedis</taxon>
        <taxon>Mucoromycota</taxon>
        <taxon>Mortierellomycotina</taxon>
        <taxon>Mortierellomycetes</taxon>
        <taxon>Mortierellales</taxon>
        <taxon>Mortierellaceae</taxon>
        <taxon>Modicella</taxon>
    </lineage>
</organism>
<keyword evidence="3" id="KW-1185">Reference proteome</keyword>